<dbReference type="Proteomes" id="UP001152803">
    <property type="component" value="Unassembled WGS sequence"/>
</dbReference>
<dbReference type="SMART" id="SM00409">
    <property type="entry name" value="IG"/>
    <property type="match status" value="6"/>
</dbReference>
<dbReference type="PANTHER" id="PTHR13771">
    <property type="entry name" value="INTERCELLULAR ADHESION MOLECULE"/>
    <property type="match status" value="1"/>
</dbReference>
<feature type="domain" description="Ig-like" evidence="2">
    <location>
        <begin position="382"/>
        <end position="456"/>
    </location>
</feature>
<feature type="domain" description="Ig-like" evidence="2">
    <location>
        <begin position="303"/>
        <end position="377"/>
    </location>
</feature>
<comment type="caution">
    <text evidence="3">The sequence shown here is derived from an EMBL/GenBank/DDBJ whole genome shotgun (WGS) entry which is preliminary data.</text>
</comment>
<feature type="domain" description="Ig-like" evidence="2">
    <location>
        <begin position="461"/>
        <end position="571"/>
    </location>
</feature>
<dbReference type="InterPro" id="IPR047012">
    <property type="entry name" value="ICAM_VCAM"/>
</dbReference>
<accession>A0A9Q1CZF7</accession>
<feature type="signal peptide" evidence="1">
    <location>
        <begin position="1"/>
        <end position="21"/>
    </location>
</feature>
<name>A0A9Q1CZF7_CONCO</name>
<evidence type="ECO:0000259" key="2">
    <source>
        <dbReference type="PROSITE" id="PS50835"/>
    </source>
</evidence>
<dbReference type="InterPro" id="IPR003599">
    <property type="entry name" value="Ig_sub"/>
</dbReference>
<feature type="domain" description="Ig-like" evidence="2">
    <location>
        <begin position="114"/>
        <end position="212"/>
    </location>
</feature>
<dbReference type="InterPro" id="IPR003598">
    <property type="entry name" value="Ig_sub2"/>
</dbReference>
<dbReference type="Gene3D" id="2.60.40.10">
    <property type="entry name" value="Immunoglobulins"/>
    <property type="match status" value="10"/>
</dbReference>
<dbReference type="GO" id="GO:0005178">
    <property type="term" value="F:integrin binding"/>
    <property type="evidence" value="ECO:0007669"/>
    <property type="project" value="InterPro"/>
</dbReference>
<dbReference type="InterPro" id="IPR007110">
    <property type="entry name" value="Ig-like_dom"/>
</dbReference>
<feature type="domain" description="Ig-like" evidence="2">
    <location>
        <begin position="224"/>
        <end position="298"/>
    </location>
</feature>
<keyword evidence="1" id="KW-0732">Signal</keyword>
<dbReference type="GO" id="GO:0007155">
    <property type="term" value="P:cell adhesion"/>
    <property type="evidence" value="ECO:0007669"/>
    <property type="project" value="InterPro"/>
</dbReference>
<protein>
    <recommendedName>
        <fullName evidence="2">Ig-like domain-containing protein</fullName>
    </recommendedName>
</protein>
<dbReference type="Pfam" id="PF13927">
    <property type="entry name" value="Ig_3"/>
    <property type="match status" value="5"/>
</dbReference>
<dbReference type="PANTHER" id="PTHR13771:SF9">
    <property type="entry name" value="INTERCELLULAR ADHESION MOLECULE 5"/>
    <property type="match status" value="1"/>
</dbReference>
<evidence type="ECO:0000313" key="4">
    <source>
        <dbReference type="Proteomes" id="UP001152803"/>
    </source>
</evidence>
<dbReference type="OrthoDB" id="5843397at2759"/>
<evidence type="ECO:0000313" key="3">
    <source>
        <dbReference type="EMBL" id="KAJ8254040.1"/>
    </source>
</evidence>
<reference evidence="3" key="1">
    <citation type="journal article" date="2023" name="Science">
        <title>Genome structures resolve the early diversification of teleost fishes.</title>
        <authorList>
            <person name="Parey E."/>
            <person name="Louis A."/>
            <person name="Montfort J."/>
            <person name="Bouchez O."/>
            <person name="Roques C."/>
            <person name="Iampietro C."/>
            <person name="Lluch J."/>
            <person name="Castinel A."/>
            <person name="Donnadieu C."/>
            <person name="Desvignes T."/>
            <person name="Floi Bucao C."/>
            <person name="Jouanno E."/>
            <person name="Wen M."/>
            <person name="Mejri S."/>
            <person name="Dirks R."/>
            <person name="Jansen H."/>
            <person name="Henkel C."/>
            <person name="Chen W.J."/>
            <person name="Zahm M."/>
            <person name="Cabau C."/>
            <person name="Klopp C."/>
            <person name="Thompson A.W."/>
            <person name="Robinson-Rechavi M."/>
            <person name="Braasch I."/>
            <person name="Lecointre G."/>
            <person name="Bobe J."/>
            <person name="Postlethwait J.H."/>
            <person name="Berthelot C."/>
            <person name="Roest Crollius H."/>
            <person name="Guiguen Y."/>
        </authorList>
    </citation>
    <scope>NUCLEOTIDE SEQUENCE</scope>
    <source>
        <strain evidence="3">Concon-B</strain>
    </source>
</reference>
<dbReference type="InterPro" id="IPR036179">
    <property type="entry name" value="Ig-like_dom_sf"/>
</dbReference>
<sequence>MEPITCRLLLVVSLLLELTFCADENPDDCPLLIQPSTVVVRHGDPVLVNCTTSRNHDGIGWEASERPVSTVDGVQFVTWHLETLTDWEIGPRCFGDFSDSTCNKQLNITVYKPPDSVSISAVSHTGPMLEGKQYQLQCEVQNIAPVQYLTVKWYKGERFENQASYDDLTKTPVNVSSTLLITPTSADDGAQYSCVAELELGPVGPQPSPEVKSDPLNIFVLYKPRFTECPDHEQLREGETLDTLVSCRAEGNPSPMVTWYRNQSEFSSSTPLNRRDGGQYTLIAKNSYGAANHTLEMEVLYKPRITECPDHEKLREGETLETLFSCRAEGNPSPMVTWYRNQSEFSHSTPLTRGDGGQYTLIAKNSYGAANHTLEIEVLYKPRITECPDHEKLREGETLDTLVSCRAEGNPSPMVTWYRNQSEFSRSTPLNRRDGGQYTLIAKNSYGAANHTLEIEVLYKPRITECPDHEKLREGETLETLVSCRAEGNPSPMVTWTNNRFLNMEPRTCRLLLVVGLLLELTFCANENPDCPLLIQPPRVVVRHGDPVSVNCTISGDHDGMGWEASEGSISWKEGVQFLTWCLKTLIDWEIGPYCYADIPIDLEDTFHCNRSLNIAVYKPPDSVSISVVNHTGPMLEGKQYQLQCEVQNIAPVQYLTVKWYKGETFENQASYDDLTKTPVNVSSTLLITPTCADDGAQYSCVAELELGPEGPQPSPEVKSDPLSIPVHYKPRITEWLEKPREEPPDSVSISVVNHTGPMLEGKQYQLQCEVQNIAPVPVNVSSTLLITPTSADDGAQYSCVAELKLGPGGPQPSPEVKSDPLNITVLYKPSSAQTMSS</sequence>
<organism evidence="3 4">
    <name type="scientific">Conger conger</name>
    <name type="common">Conger eel</name>
    <name type="synonym">Muraena conger</name>
    <dbReference type="NCBI Taxonomy" id="82655"/>
    <lineage>
        <taxon>Eukaryota</taxon>
        <taxon>Metazoa</taxon>
        <taxon>Chordata</taxon>
        <taxon>Craniata</taxon>
        <taxon>Vertebrata</taxon>
        <taxon>Euteleostomi</taxon>
        <taxon>Actinopterygii</taxon>
        <taxon>Neopterygii</taxon>
        <taxon>Teleostei</taxon>
        <taxon>Anguilliformes</taxon>
        <taxon>Congridae</taxon>
        <taxon>Conger</taxon>
    </lineage>
</organism>
<evidence type="ECO:0000256" key="1">
    <source>
        <dbReference type="SAM" id="SignalP"/>
    </source>
</evidence>
<dbReference type="PROSITE" id="PS50835">
    <property type="entry name" value="IG_LIKE"/>
    <property type="match status" value="6"/>
</dbReference>
<keyword evidence="4" id="KW-1185">Reference proteome</keyword>
<dbReference type="AlphaFoldDB" id="A0A9Q1CZF7"/>
<dbReference type="InterPro" id="IPR013783">
    <property type="entry name" value="Ig-like_fold"/>
</dbReference>
<dbReference type="EMBL" id="JAFJMO010000016">
    <property type="protein sequence ID" value="KAJ8254040.1"/>
    <property type="molecule type" value="Genomic_DNA"/>
</dbReference>
<gene>
    <name evidence="3" type="ORF">COCON_G00206520</name>
</gene>
<dbReference type="SMART" id="SM00408">
    <property type="entry name" value="IGc2"/>
    <property type="match status" value="6"/>
</dbReference>
<feature type="chain" id="PRO_5040172531" description="Ig-like domain-containing protein" evidence="1">
    <location>
        <begin position="22"/>
        <end position="838"/>
    </location>
</feature>
<proteinExistence type="predicted"/>
<dbReference type="SUPFAM" id="SSF48726">
    <property type="entry name" value="Immunoglobulin"/>
    <property type="match status" value="9"/>
</dbReference>
<feature type="domain" description="Ig-like" evidence="2">
    <location>
        <begin position="621"/>
        <end position="719"/>
    </location>
</feature>